<evidence type="ECO:0000313" key="2">
    <source>
        <dbReference type="Proteomes" id="UP000252172"/>
    </source>
</evidence>
<protein>
    <submittedName>
        <fullName evidence="1">Phosphoribosyl-ATP pyrophosphatase</fullName>
    </submittedName>
</protein>
<dbReference type="OrthoDB" id="1450387at2"/>
<comment type="caution">
    <text evidence="1">The sequence shown here is derived from an EMBL/GenBank/DDBJ whole genome shotgun (WGS) entry which is preliminary data.</text>
</comment>
<dbReference type="AlphaFoldDB" id="A0A368MXJ3"/>
<reference evidence="1 2" key="1">
    <citation type="submission" date="2018-07" db="EMBL/GenBank/DDBJ databases">
        <title>Chryseobacterium lacus sp. nov., isolated from lake water.</title>
        <authorList>
            <person name="Li C.-M."/>
        </authorList>
    </citation>
    <scope>NUCLEOTIDE SEQUENCE [LARGE SCALE GENOMIC DNA]</scope>
    <source>
        <strain evidence="1 2">YLOS41</strain>
    </source>
</reference>
<gene>
    <name evidence="1" type="ORF">DQ356_07390</name>
</gene>
<evidence type="ECO:0000313" key="1">
    <source>
        <dbReference type="EMBL" id="RCU42640.1"/>
    </source>
</evidence>
<proteinExistence type="predicted"/>
<name>A0A368MXJ3_9FLAO</name>
<organism evidence="1 2">
    <name type="scientific">Chryseobacterium lacus</name>
    <dbReference type="NCBI Taxonomy" id="2058346"/>
    <lineage>
        <taxon>Bacteria</taxon>
        <taxon>Pseudomonadati</taxon>
        <taxon>Bacteroidota</taxon>
        <taxon>Flavobacteriia</taxon>
        <taxon>Flavobacteriales</taxon>
        <taxon>Weeksellaceae</taxon>
        <taxon>Chryseobacterium group</taxon>
        <taxon>Chryseobacterium</taxon>
    </lineage>
</organism>
<dbReference type="RefSeq" id="WP_114303852.1">
    <property type="nucleotide sequence ID" value="NZ_QPIE01000005.1"/>
</dbReference>
<dbReference type="Proteomes" id="UP000252172">
    <property type="component" value="Unassembled WGS sequence"/>
</dbReference>
<keyword evidence="2" id="KW-1185">Reference proteome</keyword>
<accession>A0A368MXJ3</accession>
<dbReference type="EMBL" id="QPIE01000005">
    <property type="protein sequence ID" value="RCU42640.1"/>
    <property type="molecule type" value="Genomic_DNA"/>
</dbReference>
<sequence>MSYKYNSLDELRRKKELLKKEIADKEDLLTFNNAKRSLSAFTNGYTDQFLKEELDEQGEKKITLKKNEIVRRITGEVKNQIISKSTFMSIADTAIKGGVVDNALKLWAVAFVGNFAKNNIKSSSWKKKLIGIALIYIAPFALRFIRKKLEEYQKNKSVSSMEQLI</sequence>